<dbReference type="Gene3D" id="3.40.50.1360">
    <property type="match status" value="1"/>
</dbReference>
<dbReference type="InterPro" id="IPR037171">
    <property type="entry name" value="NagB/RpiA_transferase-like"/>
</dbReference>
<dbReference type="Pfam" id="PF01182">
    <property type="entry name" value="Glucosamine_iso"/>
    <property type="match status" value="1"/>
</dbReference>
<protein>
    <recommendedName>
        <fullName evidence="1">Glucosamine/galactosamine-6-phosphate isomerase domain-containing protein</fullName>
    </recommendedName>
</protein>
<name>A0A0F9SNC0_9ZZZZ</name>
<sequence length="59" mass="6914">LINRSRSIFFLVSGDKKRKVVREILKNPETARRLYPAAMIHPLGSVTWYIDREILDDKS</sequence>
<evidence type="ECO:0000313" key="2">
    <source>
        <dbReference type="EMBL" id="KKN38386.1"/>
    </source>
</evidence>
<dbReference type="SUPFAM" id="SSF100950">
    <property type="entry name" value="NagB/RpiA/CoA transferase-like"/>
    <property type="match status" value="1"/>
</dbReference>
<dbReference type="EMBL" id="LAZR01001834">
    <property type="protein sequence ID" value="KKN38386.1"/>
    <property type="molecule type" value="Genomic_DNA"/>
</dbReference>
<gene>
    <name evidence="2" type="ORF">LCGC14_0754090</name>
</gene>
<dbReference type="AlphaFoldDB" id="A0A0F9SNC0"/>
<feature type="domain" description="Glucosamine/galactosamine-6-phosphate isomerase" evidence="1">
    <location>
        <begin position="1"/>
        <end position="48"/>
    </location>
</feature>
<comment type="caution">
    <text evidence="2">The sequence shown here is derived from an EMBL/GenBank/DDBJ whole genome shotgun (WGS) entry which is preliminary data.</text>
</comment>
<dbReference type="GO" id="GO:0005975">
    <property type="term" value="P:carbohydrate metabolic process"/>
    <property type="evidence" value="ECO:0007669"/>
    <property type="project" value="InterPro"/>
</dbReference>
<proteinExistence type="predicted"/>
<evidence type="ECO:0000259" key="1">
    <source>
        <dbReference type="Pfam" id="PF01182"/>
    </source>
</evidence>
<reference evidence="2" key="1">
    <citation type="journal article" date="2015" name="Nature">
        <title>Complex archaea that bridge the gap between prokaryotes and eukaryotes.</title>
        <authorList>
            <person name="Spang A."/>
            <person name="Saw J.H."/>
            <person name="Jorgensen S.L."/>
            <person name="Zaremba-Niedzwiedzka K."/>
            <person name="Martijn J."/>
            <person name="Lind A.E."/>
            <person name="van Eijk R."/>
            <person name="Schleper C."/>
            <person name="Guy L."/>
            <person name="Ettema T.J."/>
        </authorList>
    </citation>
    <scope>NUCLEOTIDE SEQUENCE</scope>
</reference>
<dbReference type="InterPro" id="IPR006148">
    <property type="entry name" value="Glc/Gal-6P_isomerase"/>
</dbReference>
<organism evidence="2">
    <name type="scientific">marine sediment metagenome</name>
    <dbReference type="NCBI Taxonomy" id="412755"/>
    <lineage>
        <taxon>unclassified sequences</taxon>
        <taxon>metagenomes</taxon>
        <taxon>ecological metagenomes</taxon>
    </lineage>
</organism>
<feature type="non-terminal residue" evidence="2">
    <location>
        <position position="1"/>
    </location>
</feature>
<accession>A0A0F9SNC0</accession>